<accession>A0A9E6ZGE1</accession>
<accession>T0D813</accession>
<organism evidence="1 2">
    <name type="scientific">Alicyclobacillus acidoterrestris (strain ATCC 49025 / DSM 3922 / CIP 106132 / NCIMB 13137 / GD3B)</name>
    <dbReference type="NCBI Taxonomy" id="1356854"/>
    <lineage>
        <taxon>Bacteria</taxon>
        <taxon>Bacillati</taxon>
        <taxon>Bacillota</taxon>
        <taxon>Bacilli</taxon>
        <taxon>Bacillales</taxon>
        <taxon>Alicyclobacillaceae</taxon>
        <taxon>Alicyclobacillus</taxon>
    </lineage>
</organism>
<reference evidence="2" key="1">
    <citation type="journal article" date="2022" name="G3 (Bethesda)">
        <title>Unveiling the complete genome sequence of Alicyclobacillus acidoterrestris DSM 3922T, a taint-producing strain.</title>
        <authorList>
            <person name="Leonardo I.C."/>
            <person name="Barreto Crespo M.T."/>
            <person name="Gaspar F.B."/>
        </authorList>
    </citation>
    <scope>NUCLEOTIDE SEQUENCE [LARGE SCALE GENOMIC DNA]</scope>
    <source>
        <strain evidence="2">DSM 3922</strain>
    </source>
</reference>
<gene>
    <name evidence="1" type="ORF">K1I37_15325</name>
</gene>
<dbReference type="KEGG" id="aaco:K1I37_15325"/>
<dbReference type="AlphaFoldDB" id="T0D813"/>
<keyword evidence="2" id="KW-1185">Reference proteome</keyword>
<evidence type="ECO:0000313" key="2">
    <source>
        <dbReference type="Proteomes" id="UP000829401"/>
    </source>
</evidence>
<sequence>MSKSQFIYRYGSPAIVTRNDNTTYRTRILYERSVSPNGTFSDTFMFGMDLVRTATFQPCTDIDLGYLVEMTDTGETLFVTATQVQRVLGEPISISAELVRLHFPNAIQLLPSQADENVERDKFGRPLSTIPPTQVNVIITKADLNIVADVGGGKPVEQLEFYCHTGDVNENDEIQWNGHTYRVIMTWPFAFAATARISHCKAQREVDA</sequence>
<dbReference type="OrthoDB" id="9987789at2"/>
<proteinExistence type="predicted"/>
<evidence type="ECO:0000313" key="1">
    <source>
        <dbReference type="EMBL" id="UNO48043.1"/>
    </source>
</evidence>
<dbReference type="STRING" id="1356854.N007_05105"/>
<name>T0D813_ALIAG</name>
<protein>
    <submittedName>
        <fullName evidence="1">Uncharacterized protein</fullName>
    </submittedName>
</protein>
<dbReference type="Proteomes" id="UP000829401">
    <property type="component" value="Chromosome"/>
</dbReference>
<dbReference type="RefSeq" id="WP_021296066.1">
    <property type="nucleotide sequence ID" value="NZ_AURB01000124.1"/>
</dbReference>
<dbReference type="EMBL" id="CP080467">
    <property type="protein sequence ID" value="UNO48043.1"/>
    <property type="molecule type" value="Genomic_DNA"/>
</dbReference>